<dbReference type="SUPFAM" id="SSF48498">
    <property type="entry name" value="Tetracyclin repressor-like, C-terminal domain"/>
    <property type="match status" value="1"/>
</dbReference>
<protein>
    <submittedName>
        <fullName evidence="7">Regulatory protein, tetR family</fullName>
    </submittedName>
</protein>
<feature type="DNA-binding region" description="H-T-H motif" evidence="5">
    <location>
        <begin position="38"/>
        <end position="57"/>
    </location>
</feature>
<dbReference type="InterPro" id="IPR036271">
    <property type="entry name" value="Tet_transcr_reg_TetR-rel_C_sf"/>
</dbReference>
<dbReference type="AlphaFoldDB" id="A0A1G9TSP3"/>
<keyword evidence="2" id="KW-0805">Transcription regulation</keyword>
<evidence type="ECO:0000313" key="7">
    <source>
        <dbReference type="EMBL" id="SDM50727.1"/>
    </source>
</evidence>
<dbReference type="GO" id="GO:0046677">
    <property type="term" value="P:response to antibiotic"/>
    <property type="evidence" value="ECO:0007669"/>
    <property type="project" value="InterPro"/>
</dbReference>
<dbReference type="GO" id="GO:0045892">
    <property type="term" value="P:negative regulation of DNA-templated transcription"/>
    <property type="evidence" value="ECO:0007669"/>
    <property type="project" value="InterPro"/>
</dbReference>
<dbReference type="SUPFAM" id="SSF46689">
    <property type="entry name" value="Homeodomain-like"/>
    <property type="match status" value="1"/>
</dbReference>
<dbReference type="InterPro" id="IPR001647">
    <property type="entry name" value="HTH_TetR"/>
</dbReference>
<dbReference type="Pfam" id="PF00440">
    <property type="entry name" value="TetR_N"/>
    <property type="match status" value="1"/>
</dbReference>
<dbReference type="EMBL" id="LT629701">
    <property type="protein sequence ID" value="SDM50727.1"/>
    <property type="molecule type" value="Genomic_DNA"/>
</dbReference>
<dbReference type="STRING" id="211114.SAMN04489726_1974"/>
<evidence type="ECO:0000256" key="4">
    <source>
        <dbReference type="ARBA" id="ARBA00023163"/>
    </source>
</evidence>
<dbReference type="GO" id="GO:0000976">
    <property type="term" value="F:transcription cis-regulatory region binding"/>
    <property type="evidence" value="ECO:0007669"/>
    <property type="project" value="TreeGrafter"/>
</dbReference>
<dbReference type="InterPro" id="IPR004111">
    <property type="entry name" value="Repressor_TetR_C"/>
</dbReference>
<dbReference type="PANTHER" id="PTHR30055:SF151">
    <property type="entry name" value="TRANSCRIPTIONAL REGULATORY PROTEIN"/>
    <property type="match status" value="1"/>
</dbReference>
<evidence type="ECO:0000256" key="1">
    <source>
        <dbReference type="ARBA" id="ARBA00022491"/>
    </source>
</evidence>
<dbReference type="PROSITE" id="PS50977">
    <property type="entry name" value="HTH_TETR_2"/>
    <property type="match status" value="1"/>
</dbReference>
<evidence type="ECO:0000256" key="2">
    <source>
        <dbReference type="ARBA" id="ARBA00023015"/>
    </source>
</evidence>
<dbReference type="PRINTS" id="PR00400">
    <property type="entry name" value="TETREPRESSOR"/>
</dbReference>
<dbReference type="InterPro" id="IPR003012">
    <property type="entry name" value="Tet_transcr_reg_TetR"/>
</dbReference>
<name>A0A1G9TSP3_ALLAB</name>
<dbReference type="Gene3D" id="1.10.357.10">
    <property type="entry name" value="Tetracycline Repressor, domain 2"/>
    <property type="match status" value="1"/>
</dbReference>
<gene>
    <name evidence="7" type="ORF">SAMN04489726_1974</name>
</gene>
<reference evidence="7 8" key="1">
    <citation type="submission" date="2016-10" db="EMBL/GenBank/DDBJ databases">
        <authorList>
            <person name="de Groot N.N."/>
        </authorList>
    </citation>
    <scope>NUCLEOTIDE SEQUENCE [LARGE SCALE GENOMIC DNA]</scope>
    <source>
        <strain evidence="7 8">DSM 44149</strain>
    </source>
</reference>
<keyword evidence="8" id="KW-1185">Reference proteome</keyword>
<dbReference type="RefSeq" id="WP_030432610.1">
    <property type="nucleotide sequence ID" value="NZ_JOEF01000029.1"/>
</dbReference>
<evidence type="ECO:0000256" key="5">
    <source>
        <dbReference type="PROSITE-ProRule" id="PRU00335"/>
    </source>
</evidence>
<evidence type="ECO:0000259" key="6">
    <source>
        <dbReference type="PROSITE" id="PS50977"/>
    </source>
</evidence>
<accession>A0A1G9TSP3</accession>
<dbReference type="GO" id="GO:0003700">
    <property type="term" value="F:DNA-binding transcription factor activity"/>
    <property type="evidence" value="ECO:0007669"/>
    <property type="project" value="TreeGrafter"/>
</dbReference>
<dbReference type="PANTHER" id="PTHR30055">
    <property type="entry name" value="HTH-TYPE TRANSCRIPTIONAL REGULATOR RUTR"/>
    <property type="match status" value="1"/>
</dbReference>
<organism evidence="7 8">
    <name type="scientific">Allokutzneria albata</name>
    <name type="common">Kibdelosporangium albatum</name>
    <dbReference type="NCBI Taxonomy" id="211114"/>
    <lineage>
        <taxon>Bacteria</taxon>
        <taxon>Bacillati</taxon>
        <taxon>Actinomycetota</taxon>
        <taxon>Actinomycetes</taxon>
        <taxon>Pseudonocardiales</taxon>
        <taxon>Pseudonocardiaceae</taxon>
        <taxon>Allokutzneria</taxon>
    </lineage>
</organism>
<dbReference type="eggNOG" id="COG1309">
    <property type="taxonomic scope" value="Bacteria"/>
</dbReference>
<feature type="domain" description="HTH tetR-type" evidence="6">
    <location>
        <begin position="15"/>
        <end position="75"/>
    </location>
</feature>
<dbReference type="Gene3D" id="1.10.10.60">
    <property type="entry name" value="Homeodomain-like"/>
    <property type="match status" value="1"/>
</dbReference>
<keyword evidence="3 5" id="KW-0238">DNA-binding</keyword>
<dbReference type="Pfam" id="PF02909">
    <property type="entry name" value="TetR_C_1"/>
    <property type="match status" value="1"/>
</dbReference>
<dbReference type="InterPro" id="IPR009057">
    <property type="entry name" value="Homeodomain-like_sf"/>
</dbReference>
<proteinExistence type="predicted"/>
<dbReference type="Proteomes" id="UP000183376">
    <property type="component" value="Chromosome I"/>
</dbReference>
<sequence>MAEVIWSRPERTQPHLSRSKITAAAIALADERGVDALSMRQLAAELGCGTMSLYRHVRTKDELLDLMVDAVVGEGRADLRPTGDWRADLRRIAHAEREVALRHPWVPRLMATRSFLGPNVVAAIESALSSVDGRGLGTAEMVRVIDTVTAFVHGFQNSLPRLEDVHYLKSLVDSGEHPRFARMVEESDSHSDRDAAFEWQLERVLDGLATVLG</sequence>
<evidence type="ECO:0000313" key="8">
    <source>
        <dbReference type="Proteomes" id="UP000183376"/>
    </source>
</evidence>
<dbReference type="InterPro" id="IPR050109">
    <property type="entry name" value="HTH-type_TetR-like_transc_reg"/>
</dbReference>
<keyword evidence="4" id="KW-0804">Transcription</keyword>
<evidence type="ECO:0000256" key="3">
    <source>
        <dbReference type="ARBA" id="ARBA00023125"/>
    </source>
</evidence>
<keyword evidence="1" id="KW-0678">Repressor</keyword>